<dbReference type="InterPro" id="IPR040690">
    <property type="entry name" value="FtsX_ECD"/>
</dbReference>
<feature type="transmembrane region" description="Helical" evidence="11">
    <location>
        <begin position="20"/>
        <end position="46"/>
    </location>
</feature>
<protein>
    <recommendedName>
        <fullName evidence="3 10">Cell division protein FtsX</fullName>
    </recommendedName>
</protein>
<dbReference type="GO" id="GO:0051301">
    <property type="term" value="P:cell division"/>
    <property type="evidence" value="ECO:0007669"/>
    <property type="project" value="UniProtKB-KW"/>
</dbReference>
<evidence type="ECO:0000256" key="3">
    <source>
        <dbReference type="ARBA" id="ARBA00021907"/>
    </source>
</evidence>
<evidence type="ECO:0000256" key="10">
    <source>
        <dbReference type="PIRNR" id="PIRNR003097"/>
    </source>
</evidence>
<proteinExistence type="inferred from homology"/>
<comment type="function">
    <text evidence="10">Part of the ABC transporter FtsEX involved in asymmetric cellular division facilitating the initiation of sporulation.</text>
</comment>
<accession>A0A9D2SVW0</accession>
<evidence type="ECO:0000256" key="9">
    <source>
        <dbReference type="ARBA" id="ARBA00023306"/>
    </source>
</evidence>
<dbReference type="AlphaFoldDB" id="A0A9D2SVW0"/>
<keyword evidence="7 11" id="KW-1133">Transmembrane helix</keyword>
<dbReference type="NCBIfam" id="NF038347">
    <property type="entry name" value="FtsX_Gpos"/>
    <property type="match status" value="1"/>
</dbReference>
<evidence type="ECO:0000256" key="4">
    <source>
        <dbReference type="ARBA" id="ARBA00022475"/>
    </source>
</evidence>
<dbReference type="PIRSF" id="PIRSF003097">
    <property type="entry name" value="FtsX"/>
    <property type="match status" value="1"/>
</dbReference>
<gene>
    <name evidence="14" type="primary">ftsX</name>
    <name evidence="14" type="ORF">H9702_04200</name>
</gene>
<evidence type="ECO:0000313" key="15">
    <source>
        <dbReference type="Proteomes" id="UP000823896"/>
    </source>
</evidence>
<dbReference type="EMBL" id="DWWM01000024">
    <property type="protein sequence ID" value="HJC36314.1"/>
    <property type="molecule type" value="Genomic_DNA"/>
</dbReference>
<keyword evidence="9 10" id="KW-0131">Cell cycle</keyword>
<sequence>MKKRLQNLPAHLAGAWRNLIRHISLTVSSVIAVTVTLLIVGVLMVVAGNISDFTDNIESDFQIQATISPGFSDDTQIEELQHQIEELDHVSSCTFSSKEEELQELIDENGEMFRYYEGEDRNPLYDVFRIELDDNRQISAVSDELNQMDGIVEATYGGDEITMMVSLFEALRSGGLVFVVFLALLALLLIQNTIRMTIQARNTEIAIMRSVGASNWYIRGPFILEGMYIGILGSIIPVAVIDIGYYALYESFHGVLLSSMFVMKPLWPFMAGVCAALIIGGIIVGMAGSFLAVGKYLRWKR</sequence>
<evidence type="ECO:0000313" key="14">
    <source>
        <dbReference type="EMBL" id="HJC36314.1"/>
    </source>
</evidence>
<evidence type="ECO:0000256" key="6">
    <source>
        <dbReference type="ARBA" id="ARBA00022692"/>
    </source>
</evidence>
<dbReference type="PANTHER" id="PTHR47755:SF1">
    <property type="entry name" value="CELL DIVISION PROTEIN FTSX"/>
    <property type="match status" value="1"/>
</dbReference>
<dbReference type="InterPro" id="IPR003838">
    <property type="entry name" value="ABC3_permease_C"/>
</dbReference>
<evidence type="ECO:0000256" key="8">
    <source>
        <dbReference type="ARBA" id="ARBA00023136"/>
    </source>
</evidence>
<keyword evidence="6 11" id="KW-0812">Transmembrane</keyword>
<evidence type="ECO:0000256" key="7">
    <source>
        <dbReference type="ARBA" id="ARBA00022989"/>
    </source>
</evidence>
<name>A0A9D2SVW0_9FIRM</name>
<dbReference type="Pfam" id="PF02687">
    <property type="entry name" value="FtsX"/>
    <property type="match status" value="1"/>
</dbReference>
<dbReference type="GO" id="GO:0005886">
    <property type="term" value="C:plasma membrane"/>
    <property type="evidence" value="ECO:0007669"/>
    <property type="project" value="UniProtKB-SubCell"/>
</dbReference>
<dbReference type="InterPro" id="IPR004513">
    <property type="entry name" value="FtsX"/>
</dbReference>
<dbReference type="Proteomes" id="UP000823896">
    <property type="component" value="Unassembled WGS sequence"/>
</dbReference>
<keyword evidence="4 10" id="KW-1003">Cell membrane</keyword>
<dbReference type="PANTHER" id="PTHR47755">
    <property type="entry name" value="CELL DIVISION PROTEIN FTSX"/>
    <property type="match status" value="1"/>
</dbReference>
<feature type="transmembrane region" description="Helical" evidence="11">
    <location>
        <begin position="227"/>
        <end position="249"/>
    </location>
</feature>
<feature type="transmembrane region" description="Helical" evidence="11">
    <location>
        <begin position="170"/>
        <end position="190"/>
    </location>
</feature>
<evidence type="ECO:0000256" key="11">
    <source>
        <dbReference type="SAM" id="Phobius"/>
    </source>
</evidence>
<feature type="domain" description="ABC3 transporter permease C-terminal" evidence="12">
    <location>
        <begin position="177"/>
        <end position="297"/>
    </location>
</feature>
<comment type="subcellular location">
    <subcellularLocation>
        <location evidence="1">Cell membrane</location>
        <topology evidence="1">Multi-pass membrane protein</topology>
    </subcellularLocation>
</comment>
<evidence type="ECO:0000259" key="13">
    <source>
        <dbReference type="Pfam" id="PF18075"/>
    </source>
</evidence>
<feature type="domain" description="FtsX extracellular" evidence="13">
    <location>
        <begin position="62"/>
        <end position="151"/>
    </location>
</feature>
<evidence type="ECO:0000256" key="5">
    <source>
        <dbReference type="ARBA" id="ARBA00022618"/>
    </source>
</evidence>
<comment type="similarity">
    <text evidence="2 10">Belongs to the ABC-4 integral membrane protein family. FtsX subfamily.</text>
</comment>
<evidence type="ECO:0000256" key="2">
    <source>
        <dbReference type="ARBA" id="ARBA00007379"/>
    </source>
</evidence>
<dbReference type="Pfam" id="PF18075">
    <property type="entry name" value="FtsX_ECD"/>
    <property type="match status" value="1"/>
</dbReference>
<reference evidence="14" key="2">
    <citation type="submission" date="2021-04" db="EMBL/GenBank/DDBJ databases">
        <authorList>
            <person name="Gilroy R."/>
        </authorList>
    </citation>
    <scope>NUCLEOTIDE SEQUENCE</scope>
    <source>
        <strain evidence="14">CHK187-11901</strain>
    </source>
</reference>
<dbReference type="Gene3D" id="3.30.70.3040">
    <property type="match status" value="1"/>
</dbReference>
<dbReference type="InterPro" id="IPR058204">
    <property type="entry name" value="FtsX_firmicutes-type"/>
</dbReference>
<keyword evidence="5 10" id="KW-0132">Cell division</keyword>
<feature type="transmembrane region" description="Helical" evidence="11">
    <location>
        <begin position="269"/>
        <end position="293"/>
    </location>
</feature>
<evidence type="ECO:0000259" key="12">
    <source>
        <dbReference type="Pfam" id="PF02687"/>
    </source>
</evidence>
<evidence type="ECO:0000256" key="1">
    <source>
        <dbReference type="ARBA" id="ARBA00004651"/>
    </source>
</evidence>
<comment type="caution">
    <text evidence="14">The sequence shown here is derived from an EMBL/GenBank/DDBJ whole genome shotgun (WGS) entry which is preliminary data.</text>
</comment>
<organism evidence="14 15">
    <name type="scientific">Candidatus Merdibacter merdavium</name>
    <dbReference type="NCBI Taxonomy" id="2838692"/>
    <lineage>
        <taxon>Bacteria</taxon>
        <taxon>Bacillati</taxon>
        <taxon>Bacillota</taxon>
        <taxon>Erysipelotrichia</taxon>
        <taxon>Erysipelotrichales</taxon>
        <taxon>Erysipelotrichaceae</taxon>
        <taxon>Merdibacter</taxon>
    </lineage>
</organism>
<reference evidence="14" key="1">
    <citation type="journal article" date="2021" name="PeerJ">
        <title>Extensive microbial diversity within the chicken gut microbiome revealed by metagenomics and culture.</title>
        <authorList>
            <person name="Gilroy R."/>
            <person name="Ravi A."/>
            <person name="Getino M."/>
            <person name="Pursley I."/>
            <person name="Horton D.L."/>
            <person name="Alikhan N.F."/>
            <person name="Baker D."/>
            <person name="Gharbi K."/>
            <person name="Hall N."/>
            <person name="Watson M."/>
            <person name="Adriaenssens E.M."/>
            <person name="Foster-Nyarko E."/>
            <person name="Jarju S."/>
            <person name="Secka A."/>
            <person name="Antonio M."/>
            <person name="Oren A."/>
            <person name="Chaudhuri R.R."/>
            <person name="La Ragione R."/>
            <person name="Hildebrand F."/>
            <person name="Pallen M.J."/>
        </authorList>
    </citation>
    <scope>NUCLEOTIDE SEQUENCE</scope>
    <source>
        <strain evidence="14">CHK187-11901</strain>
    </source>
</reference>
<keyword evidence="8 10" id="KW-0472">Membrane</keyword>